<feature type="domain" description="Nuclease associated modular" evidence="1">
    <location>
        <begin position="178"/>
        <end position="194"/>
    </location>
</feature>
<dbReference type="GO" id="GO:0004519">
    <property type="term" value="F:endonuclease activity"/>
    <property type="evidence" value="ECO:0007669"/>
    <property type="project" value="UniProtKB-KW"/>
</dbReference>
<sequence length="374" mass="43707">MNNAIELLNTKFNNLDIVNRYVDFINANKLPQDTDRSVVHYEVHHILPKSLFPEYEYEPTNLVKLKLYDHYVAHYIIAKTKDPKMLYAFNMMSRVKKAMTDDQLAEAAEMYAEHKQEFIEMVREQALQRPPMAQETRVKLRNYGQGKVIATNTDTGVRTRIAQEEYYANPEKYVHHMTGTHHSEETKQKMSENGIKGKVCYYNIKTLETRYEDESFAHPEWLQGNPVQAALAHERFKDMLHWTNTVTGESTRSTSCPGENWIQKRTNFKNAFEGKAMMFDIRTGEKVLIDKDDIKNYHKVWNSVLVESDTQIFSSIELFIKSIGVDVKKFEFCQYMKGKAIPKKYSEQLDKIDLSAYKVTNAKSLKYPHTKEII</sequence>
<protein>
    <submittedName>
        <fullName evidence="2">Mobile endonuclease</fullName>
    </submittedName>
</protein>
<dbReference type="SMART" id="SM00496">
    <property type="entry name" value="IENR2"/>
    <property type="match status" value="1"/>
</dbReference>
<reference evidence="2 3" key="1">
    <citation type="submission" date="2019-11" db="EMBL/GenBank/DDBJ databases">
        <authorList>
            <person name="Shneider M.M."/>
            <person name="Evseev P.V."/>
            <person name="Timoshina O.Y."/>
            <person name="Mikhailova Y.V."/>
            <person name="Shelenkov A.A."/>
            <person name="Yanushevich Y."/>
            <person name="Shagin D.A."/>
            <person name="Popova A.V."/>
            <person name="Miroshnikov K.A."/>
        </authorList>
    </citation>
    <scope>NUCLEOTIDE SEQUENCE [LARGE SCALE GENOMIC DNA]</scope>
</reference>
<gene>
    <name evidence="2" type="ORF">Apostate_084</name>
</gene>
<keyword evidence="3" id="KW-1185">Reference proteome</keyword>
<evidence type="ECO:0000259" key="1">
    <source>
        <dbReference type="SMART" id="SM00496"/>
    </source>
</evidence>
<evidence type="ECO:0000313" key="3">
    <source>
        <dbReference type="Proteomes" id="UP000437454"/>
    </source>
</evidence>
<proteinExistence type="predicted"/>
<dbReference type="EMBL" id="MN723850">
    <property type="protein sequence ID" value="QGZ15675.1"/>
    <property type="molecule type" value="Genomic_DNA"/>
</dbReference>
<dbReference type="Proteomes" id="UP000437454">
    <property type="component" value="Segment"/>
</dbReference>
<dbReference type="Pfam" id="PF07460">
    <property type="entry name" value="NUMOD3"/>
    <property type="match status" value="1"/>
</dbReference>
<evidence type="ECO:0000313" key="2">
    <source>
        <dbReference type="EMBL" id="QGZ15675.1"/>
    </source>
</evidence>
<organism evidence="2 3">
    <name type="scientific">Acinetobacter phage vB_AbaM_Apostate</name>
    <dbReference type="NCBI Taxonomy" id="2686308"/>
    <lineage>
        <taxon>Viruses</taxon>
        <taxon>Duplodnaviria</taxon>
        <taxon>Heunggongvirae</taxon>
        <taxon>Uroviricota</taxon>
        <taxon>Caudoviricetes</taxon>
        <taxon>Pantevenvirales</taxon>
        <taxon>Straboviridae</taxon>
        <taxon>Twarogvirinae</taxon>
        <taxon>Lazarusvirus</taxon>
        <taxon>Lazarusvirus apostate</taxon>
    </lineage>
</organism>
<keyword evidence="2" id="KW-0255">Endonuclease</keyword>
<dbReference type="InterPro" id="IPR003611">
    <property type="entry name" value="NUMOD3"/>
</dbReference>
<keyword evidence="2" id="KW-0378">Hydrolase</keyword>
<accession>A0A6B9J4W1</accession>
<dbReference type="GO" id="GO:0003677">
    <property type="term" value="F:DNA binding"/>
    <property type="evidence" value="ECO:0007669"/>
    <property type="project" value="InterPro"/>
</dbReference>
<keyword evidence="2" id="KW-0540">Nuclease</keyword>
<name>A0A6B9J4W1_9CAUD</name>